<name>A0ABD3AAU0_9GENT</name>
<dbReference type="PROSITE" id="PS50966">
    <property type="entry name" value="ZF_SWIM"/>
    <property type="match status" value="1"/>
</dbReference>
<keyword evidence="8" id="KW-1185">Reference proteome</keyword>
<gene>
    <name evidence="7" type="ORF">ACH5RR_012682</name>
</gene>
<protein>
    <recommendedName>
        <fullName evidence="6">SWIM-type domain-containing protein</fullName>
    </recommendedName>
</protein>
<dbReference type="SMART" id="SM00575">
    <property type="entry name" value="ZnF_PMZ"/>
    <property type="match status" value="1"/>
</dbReference>
<reference evidence="7 8" key="1">
    <citation type="submission" date="2024-11" db="EMBL/GenBank/DDBJ databases">
        <title>A near-complete genome assembly of Cinchona calisaya.</title>
        <authorList>
            <person name="Lian D.C."/>
            <person name="Zhao X.W."/>
            <person name="Wei L."/>
        </authorList>
    </citation>
    <scope>NUCLEOTIDE SEQUENCE [LARGE SCALE GENOMIC DNA]</scope>
    <source>
        <tissue evidence="7">Nenye</tissue>
    </source>
</reference>
<organism evidence="7 8">
    <name type="scientific">Cinchona calisaya</name>
    <dbReference type="NCBI Taxonomy" id="153742"/>
    <lineage>
        <taxon>Eukaryota</taxon>
        <taxon>Viridiplantae</taxon>
        <taxon>Streptophyta</taxon>
        <taxon>Embryophyta</taxon>
        <taxon>Tracheophyta</taxon>
        <taxon>Spermatophyta</taxon>
        <taxon>Magnoliopsida</taxon>
        <taxon>eudicotyledons</taxon>
        <taxon>Gunneridae</taxon>
        <taxon>Pentapetalae</taxon>
        <taxon>asterids</taxon>
        <taxon>lamiids</taxon>
        <taxon>Gentianales</taxon>
        <taxon>Rubiaceae</taxon>
        <taxon>Cinchonoideae</taxon>
        <taxon>Cinchoneae</taxon>
        <taxon>Cinchona</taxon>
    </lineage>
</organism>
<dbReference type="PANTHER" id="PTHR31973:SF187">
    <property type="entry name" value="MUTATOR TRANSPOSASE MUDRA PROTEIN"/>
    <property type="match status" value="1"/>
</dbReference>
<sequence>MLLNNICESFNSKILDARDEFILSMMESLRKYIMNRMQENMNIANVRWITHIFCPKIMKRMKKNIEHAATMIPHKANETLYEVACPYGDVFAVNVSERTCSCRKWDFTGIPCSHAISAIGFQFKINWILLMTVTSEKGHNIRSCNLRKEKEGTGDVGDSPTQDGEGTIHGVDDNQVWEGTQEAPTQGEAQGTQDAHTVVTQEPSIAVVSKSAKRSKEALTQWDAPGTQEACAATIRNFLKTKKLGFLKERKKRVIVHCLRVKALKMENTQETAVGIAFGYRVADAFKRLYDALENLTCSDPAKEPDLFQVFSIEKSITTQSSQPSKGKRNSRVKRAQGIWNLPRVLWMAFV</sequence>
<dbReference type="Pfam" id="PF04434">
    <property type="entry name" value="SWIM"/>
    <property type="match status" value="1"/>
</dbReference>
<dbReference type="PANTHER" id="PTHR31973">
    <property type="entry name" value="POLYPROTEIN, PUTATIVE-RELATED"/>
    <property type="match status" value="1"/>
</dbReference>
<evidence type="ECO:0000256" key="2">
    <source>
        <dbReference type="ARBA" id="ARBA00022771"/>
    </source>
</evidence>
<evidence type="ECO:0000313" key="8">
    <source>
        <dbReference type="Proteomes" id="UP001630127"/>
    </source>
</evidence>
<feature type="region of interest" description="Disordered" evidence="5">
    <location>
        <begin position="148"/>
        <end position="169"/>
    </location>
</feature>
<dbReference type="GO" id="GO:0008270">
    <property type="term" value="F:zinc ion binding"/>
    <property type="evidence" value="ECO:0007669"/>
    <property type="project" value="UniProtKB-KW"/>
</dbReference>
<evidence type="ECO:0000256" key="4">
    <source>
        <dbReference type="PROSITE-ProRule" id="PRU00325"/>
    </source>
</evidence>
<dbReference type="InterPro" id="IPR006564">
    <property type="entry name" value="Znf_PMZ"/>
</dbReference>
<evidence type="ECO:0000313" key="7">
    <source>
        <dbReference type="EMBL" id="KAL3528026.1"/>
    </source>
</evidence>
<proteinExistence type="predicted"/>
<keyword evidence="2 4" id="KW-0863">Zinc-finger</keyword>
<dbReference type="AlphaFoldDB" id="A0ABD3AAU0"/>
<evidence type="ECO:0000256" key="3">
    <source>
        <dbReference type="ARBA" id="ARBA00022833"/>
    </source>
</evidence>
<accession>A0ABD3AAU0</accession>
<evidence type="ECO:0000259" key="6">
    <source>
        <dbReference type="PROSITE" id="PS50966"/>
    </source>
</evidence>
<comment type="caution">
    <text evidence="7">The sequence shown here is derived from an EMBL/GenBank/DDBJ whole genome shotgun (WGS) entry which is preliminary data.</text>
</comment>
<feature type="domain" description="SWIM-type" evidence="6">
    <location>
        <begin position="91"/>
        <end position="123"/>
    </location>
</feature>
<dbReference type="InterPro" id="IPR007527">
    <property type="entry name" value="Znf_SWIM"/>
</dbReference>
<keyword evidence="3" id="KW-0862">Zinc</keyword>
<evidence type="ECO:0000256" key="1">
    <source>
        <dbReference type="ARBA" id="ARBA00022723"/>
    </source>
</evidence>
<dbReference type="EMBL" id="JBJUIK010000005">
    <property type="protein sequence ID" value="KAL3528026.1"/>
    <property type="molecule type" value="Genomic_DNA"/>
</dbReference>
<evidence type="ECO:0000256" key="5">
    <source>
        <dbReference type="SAM" id="MobiDB-lite"/>
    </source>
</evidence>
<dbReference type="Proteomes" id="UP001630127">
    <property type="component" value="Unassembled WGS sequence"/>
</dbReference>
<keyword evidence="1" id="KW-0479">Metal-binding</keyword>